<keyword evidence="3" id="KW-0813">Transport</keyword>
<keyword evidence="13" id="KW-1071">Ligand-gated ion channel</keyword>
<feature type="domain" description="Ionotropic glutamate receptor C-terminal" evidence="22">
    <location>
        <begin position="422"/>
        <end position="790"/>
    </location>
</feature>
<dbReference type="Gene3D" id="3.40.190.10">
    <property type="entry name" value="Periplasmic binding protein-like II"/>
    <property type="match status" value="1"/>
</dbReference>
<evidence type="ECO:0000259" key="23">
    <source>
        <dbReference type="SMART" id="SM00918"/>
    </source>
</evidence>
<dbReference type="SUPFAM" id="SSF53822">
    <property type="entry name" value="Periplasmic binding protein-like I"/>
    <property type="match status" value="1"/>
</dbReference>
<dbReference type="InterPro" id="IPR001320">
    <property type="entry name" value="Iontro_rcpt_C"/>
</dbReference>
<keyword evidence="18" id="KW-1015">Disulfide bond</keyword>
<evidence type="ECO:0000256" key="10">
    <source>
        <dbReference type="ARBA" id="ARBA00023170"/>
    </source>
</evidence>
<comment type="subcellular location">
    <subcellularLocation>
        <location evidence="1">Cell membrane</location>
        <topology evidence="1">Multi-pass membrane protein</topology>
    </subcellularLocation>
    <subcellularLocation>
        <location evidence="15">Postsynaptic cell membrane</location>
    </subcellularLocation>
</comment>
<evidence type="ECO:0000256" key="15">
    <source>
        <dbReference type="ARBA" id="ARBA00034100"/>
    </source>
</evidence>
<dbReference type="Proteomes" id="UP001231518">
    <property type="component" value="Chromosome 14"/>
</dbReference>
<dbReference type="CDD" id="cd13714">
    <property type="entry name" value="PBP2_iGluR_Kainate"/>
    <property type="match status" value="1"/>
</dbReference>
<accession>A0AAD7YHQ5</accession>
<dbReference type="Pfam" id="PF10613">
    <property type="entry name" value="Lig_chan-Glu_bd"/>
    <property type="match status" value="1"/>
</dbReference>
<reference evidence="24" key="1">
    <citation type="submission" date="2023-03" db="EMBL/GenBank/DDBJ databases">
        <title>Chromosome-level genomes of two armyworms, Mythimna separata and Mythimna loreyi, provide insights into the biosynthesis and reception of sex pheromones.</title>
        <authorList>
            <person name="Zhao H."/>
        </authorList>
    </citation>
    <scope>NUCLEOTIDE SEQUENCE</scope>
    <source>
        <strain evidence="24">BeijingLab</strain>
        <tissue evidence="24">Pupa</tissue>
    </source>
</reference>
<feature type="chain" id="PRO_5042118872" evidence="21">
    <location>
        <begin position="19"/>
        <end position="959"/>
    </location>
</feature>
<feature type="region of interest" description="Disordered" evidence="19">
    <location>
        <begin position="872"/>
        <end position="959"/>
    </location>
</feature>
<name>A0AAD7YHQ5_MYTSE</name>
<evidence type="ECO:0000256" key="2">
    <source>
        <dbReference type="ARBA" id="ARBA00008685"/>
    </source>
</evidence>
<keyword evidence="25" id="KW-1185">Reference proteome</keyword>
<evidence type="ECO:0000256" key="21">
    <source>
        <dbReference type="SAM" id="SignalP"/>
    </source>
</evidence>
<gene>
    <name evidence="24" type="ORF">PYW07_003229</name>
</gene>
<feature type="transmembrane region" description="Helical" evidence="20">
    <location>
        <begin position="630"/>
        <end position="651"/>
    </location>
</feature>
<dbReference type="SMART" id="SM00918">
    <property type="entry name" value="Lig_chan-Glu_bd"/>
    <property type="match status" value="1"/>
</dbReference>
<comment type="caution">
    <text evidence="24">The sequence shown here is derived from an EMBL/GenBank/DDBJ whole genome shotgun (WGS) entry which is preliminary data.</text>
</comment>
<dbReference type="FunFam" id="1.10.287.70:FF:000105">
    <property type="entry name" value="Eye-enriched kainate receptor, isoform A"/>
    <property type="match status" value="1"/>
</dbReference>
<dbReference type="InterPro" id="IPR001508">
    <property type="entry name" value="Iono_Glu_rcpt_met"/>
</dbReference>
<keyword evidence="10" id="KW-0675">Receptor</keyword>
<feature type="binding site" evidence="16">
    <location>
        <position position="682"/>
    </location>
    <ligand>
        <name>L-glutamate</name>
        <dbReference type="ChEBI" id="CHEBI:29985"/>
    </ligand>
</feature>
<evidence type="ECO:0000256" key="4">
    <source>
        <dbReference type="ARBA" id="ARBA00022475"/>
    </source>
</evidence>
<dbReference type="Gene3D" id="3.40.50.2300">
    <property type="match status" value="2"/>
</dbReference>
<sequence length="959" mass="103956">MWPALALLVLLMPRTAVQDPVIGVVEQPVRAVQLAAAVDAALNASGAAAVAPLEPDEPLAPPAAVCAQAGVSADGGAVVATVGGGDERAARLAAAGAARAALPLLLVDPAPASAAWEVLELYPHPQALAQACAELCDAKAWKRAVLLHEGDARGAALLSASATAPALVVRQLPPADEDALLRNLLLVLKKSGLTNFIVWCSAECTVRVLDAAQRVGLLAEKHSYIALSLDLHTQSLHDYSHGGANVTAFRLFDPESPEVVEVMTQWRKMYSERLNAAGNAETGEEPTEPEEAAVISAAPPTALLLAHLGTGLVAEAWRRLQLPEAESADCAVGAGAFHADTLLNYLRSAKWNSEDGAGRLVGGAITWEVEGGRRDVQLEVVELARGGRLERVGVWAARAGLSLQRREAPVAEPPPESMTNRTFTVLIAENKPYVMMQESTDRLSGNDRYEGFCIELIDKLAKLLHFNYTFVEQEDRNYGSRDNATGKWNGMLGRLMEDENIDFAITDLTITAERESAVDFTTPFMNLGIAILFRTPKTPEPKIFAFLLPFSNGVWLCLGFAYLGTSLLLYVVGRLCHEEWQNPYPCIEDPPALENQFTLANALWFNLGAVLLQGSEIAPVAYSTRAVASVWWVFALVITSSYTANLATLLAKKSSDQVINNVQELADNQLGIDYGAKFNGSTYNFFAHSQSELYQRMYEHMRTRPMPSTNAEGIAKVESGKYAFLMESTTIDYETERNCGVTKVGSLLDSKGYGIAMKKNSKFRQALNLGLLYLQERGTLRDMQYTWWKEKHGGGACKVEEEHESAELSMANFLGLWLVLVVGCALGIVLSCCDLAWAASRRARAEGGRFHTHFWSELRFVFRFDQSVKPVQGPLSDSSSSSAGTTRSAELEPGSAEREPGSPGREPGSAEREGGSRQGSPSPQALGVAGPRRRRSSMHTASLRLARHTNRDSNTPARR</sequence>
<dbReference type="PRINTS" id="PR00177">
    <property type="entry name" value="NMDARECEPTOR"/>
</dbReference>
<dbReference type="GO" id="GO:0045211">
    <property type="term" value="C:postsynaptic membrane"/>
    <property type="evidence" value="ECO:0007669"/>
    <property type="project" value="UniProtKB-SubCell"/>
</dbReference>
<dbReference type="InterPro" id="IPR001828">
    <property type="entry name" value="ANF_lig-bd_rcpt"/>
</dbReference>
<feature type="transmembrane region" description="Helical" evidence="20">
    <location>
        <begin position="814"/>
        <end position="839"/>
    </location>
</feature>
<keyword evidence="14" id="KW-0407">Ion channel</keyword>
<dbReference type="PANTHER" id="PTHR18966">
    <property type="entry name" value="IONOTROPIC GLUTAMATE RECEPTOR"/>
    <property type="match status" value="1"/>
</dbReference>
<comment type="similarity">
    <text evidence="2">Belongs to the glutamate-gated ion channel (TC 1.A.10.1) family.</text>
</comment>
<dbReference type="FunFam" id="3.40.190.10:FF:000178">
    <property type="entry name" value="Glutamate receptor subunit"/>
    <property type="match status" value="1"/>
</dbReference>
<keyword evidence="5 20" id="KW-0812">Transmembrane</keyword>
<evidence type="ECO:0000256" key="12">
    <source>
        <dbReference type="ARBA" id="ARBA00023257"/>
    </source>
</evidence>
<feature type="binding site" evidence="16">
    <location>
        <position position="509"/>
    </location>
    <ligand>
        <name>L-glutamate</name>
        <dbReference type="ChEBI" id="CHEBI:29985"/>
    </ligand>
</feature>
<dbReference type="InterPro" id="IPR015683">
    <property type="entry name" value="Ionotropic_Glu_rcpt"/>
</dbReference>
<keyword evidence="9 20" id="KW-0472">Membrane</keyword>
<evidence type="ECO:0000256" key="6">
    <source>
        <dbReference type="ARBA" id="ARBA00022989"/>
    </source>
</evidence>
<dbReference type="Gene3D" id="1.10.287.70">
    <property type="match status" value="1"/>
</dbReference>
<dbReference type="GO" id="GO:0015276">
    <property type="term" value="F:ligand-gated monoatomic ion channel activity"/>
    <property type="evidence" value="ECO:0007669"/>
    <property type="project" value="InterPro"/>
</dbReference>
<evidence type="ECO:0000256" key="1">
    <source>
        <dbReference type="ARBA" id="ARBA00004651"/>
    </source>
</evidence>
<evidence type="ECO:0000256" key="17">
    <source>
        <dbReference type="PIRSR" id="PIRSR601508-2"/>
    </source>
</evidence>
<evidence type="ECO:0000256" key="11">
    <source>
        <dbReference type="ARBA" id="ARBA00023180"/>
    </source>
</evidence>
<organism evidence="24 25">
    <name type="scientific">Mythimna separata</name>
    <name type="common">Oriental armyworm</name>
    <name type="synonym">Pseudaletia separata</name>
    <dbReference type="NCBI Taxonomy" id="271217"/>
    <lineage>
        <taxon>Eukaryota</taxon>
        <taxon>Metazoa</taxon>
        <taxon>Ecdysozoa</taxon>
        <taxon>Arthropoda</taxon>
        <taxon>Hexapoda</taxon>
        <taxon>Insecta</taxon>
        <taxon>Pterygota</taxon>
        <taxon>Neoptera</taxon>
        <taxon>Endopterygota</taxon>
        <taxon>Lepidoptera</taxon>
        <taxon>Glossata</taxon>
        <taxon>Ditrysia</taxon>
        <taxon>Noctuoidea</taxon>
        <taxon>Noctuidae</taxon>
        <taxon>Noctuinae</taxon>
        <taxon>Hadenini</taxon>
        <taxon>Mythimna</taxon>
    </lineage>
</organism>
<keyword evidence="12" id="KW-0628">Postsynaptic cell membrane</keyword>
<feature type="binding site" evidence="16">
    <location>
        <position position="727"/>
    </location>
    <ligand>
        <name>L-glutamate</name>
        <dbReference type="ChEBI" id="CHEBI:29985"/>
    </ligand>
</feature>
<feature type="site" description="Interaction with the cone snail toxin Con-ikot-ikot" evidence="17">
    <location>
        <position position="481"/>
    </location>
</feature>
<dbReference type="EMBL" id="JARGEI010000017">
    <property type="protein sequence ID" value="KAJ8716602.1"/>
    <property type="molecule type" value="Genomic_DNA"/>
</dbReference>
<dbReference type="Pfam" id="PF01094">
    <property type="entry name" value="ANF_receptor"/>
    <property type="match status" value="1"/>
</dbReference>
<feature type="domain" description="Ionotropic glutamate receptor L-glutamate and glycine-binding" evidence="23">
    <location>
        <begin position="432"/>
        <end position="497"/>
    </location>
</feature>
<evidence type="ECO:0000256" key="3">
    <source>
        <dbReference type="ARBA" id="ARBA00022448"/>
    </source>
</evidence>
<keyword evidence="11" id="KW-0325">Glycoprotein</keyword>
<feature type="transmembrane region" description="Helical" evidence="20">
    <location>
        <begin position="543"/>
        <end position="572"/>
    </location>
</feature>
<evidence type="ECO:0000256" key="20">
    <source>
        <dbReference type="SAM" id="Phobius"/>
    </source>
</evidence>
<evidence type="ECO:0000256" key="13">
    <source>
        <dbReference type="ARBA" id="ARBA00023286"/>
    </source>
</evidence>
<feature type="disulfide bond" evidence="18">
    <location>
        <begin position="739"/>
        <end position="797"/>
    </location>
</feature>
<keyword evidence="8" id="KW-0406">Ion transport</keyword>
<evidence type="ECO:0000256" key="16">
    <source>
        <dbReference type="PIRSR" id="PIRSR601508-1"/>
    </source>
</evidence>
<evidence type="ECO:0000256" key="7">
    <source>
        <dbReference type="ARBA" id="ARBA00023018"/>
    </source>
</evidence>
<evidence type="ECO:0000259" key="22">
    <source>
        <dbReference type="SMART" id="SM00079"/>
    </source>
</evidence>
<feature type="signal peptide" evidence="21">
    <location>
        <begin position="1"/>
        <end position="18"/>
    </location>
</feature>
<evidence type="ECO:0000256" key="18">
    <source>
        <dbReference type="PIRSR" id="PIRSR601508-3"/>
    </source>
</evidence>
<keyword evidence="21" id="KW-0732">Signal</keyword>
<dbReference type="SUPFAM" id="SSF53850">
    <property type="entry name" value="Periplasmic binding protein-like II"/>
    <property type="match status" value="1"/>
</dbReference>
<feature type="binding site" evidence="16">
    <location>
        <position position="514"/>
    </location>
    <ligand>
        <name>L-glutamate</name>
        <dbReference type="ChEBI" id="CHEBI:29985"/>
    </ligand>
</feature>
<keyword evidence="6 20" id="KW-1133">Transmembrane helix</keyword>
<dbReference type="SMART" id="SM00079">
    <property type="entry name" value="PBPe"/>
    <property type="match status" value="1"/>
</dbReference>
<dbReference type="InterPro" id="IPR019594">
    <property type="entry name" value="Glu/Gly-bd"/>
</dbReference>
<evidence type="ECO:0000313" key="24">
    <source>
        <dbReference type="EMBL" id="KAJ8716602.1"/>
    </source>
</evidence>
<feature type="binding site" evidence="16">
    <location>
        <position position="681"/>
    </location>
    <ligand>
        <name>L-glutamate</name>
        <dbReference type="ChEBI" id="CHEBI:29985"/>
    </ligand>
</feature>
<evidence type="ECO:0000313" key="25">
    <source>
        <dbReference type="Proteomes" id="UP001231518"/>
    </source>
</evidence>
<proteinExistence type="inferred from homology"/>
<keyword evidence="4" id="KW-1003">Cell membrane</keyword>
<evidence type="ECO:0000256" key="19">
    <source>
        <dbReference type="SAM" id="MobiDB-lite"/>
    </source>
</evidence>
<evidence type="ECO:0000256" key="14">
    <source>
        <dbReference type="ARBA" id="ARBA00023303"/>
    </source>
</evidence>
<evidence type="ECO:0000256" key="8">
    <source>
        <dbReference type="ARBA" id="ARBA00023065"/>
    </source>
</evidence>
<keyword evidence="7" id="KW-0770">Synapse</keyword>
<evidence type="ECO:0000256" key="5">
    <source>
        <dbReference type="ARBA" id="ARBA00022692"/>
    </source>
</evidence>
<protein>
    <submittedName>
        <fullName evidence="24">Uncharacterized protein</fullName>
    </submittedName>
</protein>
<feature type="site" description="Crucial to convey clamshell closure to channel opening" evidence="17">
    <location>
        <position position="659"/>
    </location>
</feature>
<dbReference type="InterPro" id="IPR028082">
    <property type="entry name" value="Peripla_BP_I"/>
</dbReference>
<evidence type="ECO:0000256" key="9">
    <source>
        <dbReference type="ARBA" id="ARBA00023136"/>
    </source>
</evidence>
<dbReference type="GO" id="GO:0038023">
    <property type="term" value="F:signaling receptor activity"/>
    <property type="evidence" value="ECO:0007669"/>
    <property type="project" value="InterPro"/>
</dbReference>
<dbReference type="Pfam" id="PF00060">
    <property type="entry name" value="Lig_chan"/>
    <property type="match status" value="1"/>
</dbReference>
<dbReference type="AlphaFoldDB" id="A0AAD7YHQ5"/>